<organism evidence="2 3">
    <name type="scientific">Stachybotrys chartarum (strain CBS 109288 / IBT 7711)</name>
    <name type="common">Toxic black mold</name>
    <name type="synonym">Stilbospora chartarum</name>
    <dbReference type="NCBI Taxonomy" id="1280523"/>
    <lineage>
        <taxon>Eukaryota</taxon>
        <taxon>Fungi</taxon>
        <taxon>Dikarya</taxon>
        <taxon>Ascomycota</taxon>
        <taxon>Pezizomycotina</taxon>
        <taxon>Sordariomycetes</taxon>
        <taxon>Hypocreomycetidae</taxon>
        <taxon>Hypocreales</taxon>
        <taxon>Stachybotryaceae</taxon>
        <taxon>Stachybotrys</taxon>
    </lineage>
</organism>
<gene>
    <name evidence="2" type="ORF">S7711_11373</name>
</gene>
<keyword evidence="3" id="KW-1185">Reference proteome</keyword>
<evidence type="ECO:0000313" key="2">
    <source>
        <dbReference type="EMBL" id="KEY66086.1"/>
    </source>
</evidence>
<evidence type="ECO:0000256" key="1">
    <source>
        <dbReference type="SAM" id="MobiDB-lite"/>
    </source>
</evidence>
<protein>
    <submittedName>
        <fullName evidence="2">Uncharacterized protein</fullName>
    </submittedName>
</protein>
<feature type="region of interest" description="Disordered" evidence="1">
    <location>
        <begin position="1"/>
        <end position="26"/>
    </location>
</feature>
<dbReference type="Proteomes" id="UP000028045">
    <property type="component" value="Unassembled WGS sequence"/>
</dbReference>
<accession>A0A084ALA7</accession>
<dbReference type="HOGENOM" id="CLU_1469135_0_0_1"/>
<reference evidence="2 3" key="1">
    <citation type="journal article" date="2014" name="BMC Genomics">
        <title>Comparative genome sequencing reveals chemotype-specific gene clusters in the toxigenic black mold Stachybotrys.</title>
        <authorList>
            <person name="Semeiks J."/>
            <person name="Borek D."/>
            <person name="Otwinowski Z."/>
            <person name="Grishin N.V."/>
        </authorList>
    </citation>
    <scope>NUCLEOTIDE SEQUENCE [LARGE SCALE GENOMIC DNA]</scope>
    <source>
        <strain evidence="3">CBS 109288 / IBT 7711</strain>
    </source>
</reference>
<name>A0A084ALA7_STACB</name>
<evidence type="ECO:0000313" key="3">
    <source>
        <dbReference type="Proteomes" id="UP000028045"/>
    </source>
</evidence>
<proteinExistence type="predicted"/>
<sequence>MDQGGPASIPTAPCPTTRPPYGPSSKRPRVFADAILLYCDDQQPHRTTGMFARAGAFHPEGIPGDCGFNTIHRLGTTWHSALNSDIFSHLHHGQSAAPQYSRETSSSLRPSRGLLDQGACVAARPATSVTFVRRPARPHPIPSLLQSCSVAPPEGPSCRTSLVRWILRYSFLFLHPCPAGNSMV</sequence>
<dbReference type="EMBL" id="KL648671">
    <property type="protein sequence ID" value="KEY66086.1"/>
    <property type="molecule type" value="Genomic_DNA"/>
</dbReference>
<feature type="compositionally biased region" description="Pro residues" evidence="1">
    <location>
        <begin position="12"/>
        <end position="22"/>
    </location>
</feature>
<dbReference type="AlphaFoldDB" id="A0A084ALA7"/>